<sequence>ANKNNAERAAKAAWEKMQRGVASLSIQLAKGRADIYPEMPVKVQGFKPEIDGAEWILTKVSHSLNDSGFTSALEFEVKISAVEMGDG</sequence>
<name>A0A5U8T2E6_SALET</name>
<dbReference type="EMBL" id="AAGUAT010000421">
    <property type="protein sequence ID" value="EBR9859839.1"/>
    <property type="molecule type" value="Genomic_DNA"/>
</dbReference>
<feature type="non-terminal residue" evidence="1">
    <location>
        <position position="1"/>
    </location>
</feature>
<accession>A0A5U8T2E6</accession>
<gene>
    <name evidence="1" type="ORF">DS524_29335</name>
</gene>
<evidence type="ECO:0000313" key="1">
    <source>
        <dbReference type="EMBL" id="EBR9859839.1"/>
    </source>
</evidence>
<reference evidence="1" key="1">
    <citation type="submission" date="2018-07" db="EMBL/GenBank/DDBJ databases">
        <authorList>
            <person name="Ashton P.M."/>
            <person name="Dallman T."/>
            <person name="Nair S."/>
            <person name="De Pinna E."/>
            <person name="Peters T."/>
            <person name="Grant K."/>
        </authorList>
    </citation>
    <scope>NUCLEOTIDE SEQUENCE</scope>
    <source>
        <strain evidence="1">296838</strain>
    </source>
</reference>
<organism evidence="1">
    <name type="scientific">Salmonella enterica subsp. enterica serovar Chester</name>
    <dbReference type="NCBI Taxonomy" id="149386"/>
    <lineage>
        <taxon>Bacteria</taxon>
        <taxon>Pseudomonadati</taxon>
        <taxon>Pseudomonadota</taxon>
        <taxon>Gammaproteobacteria</taxon>
        <taxon>Enterobacterales</taxon>
        <taxon>Enterobacteriaceae</taxon>
        <taxon>Salmonella</taxon>
    </lineage>
</organism>
<comment type="caution">
    <text evidence="1">The sequence shown here is derived from an EMBL/GenBank/DDBJ whole genome shotgun (WGS) entry which is preliminary data.</text>
</comment>
<dbReference type="AlphaFoldDB" id="A0A5U8T2E6"/>
<proteinExistence type="predicted"/>
<protein>
    <submittedName>
        <fullName evidence="1">Phage late control D family protein</fullName>
    </submittedName>
</protein>